<sequence length="198" mass="23117">QRGRRRRPDRRAIRHGPHRQHHRRRQAEAHPDPARDHALRHHHRHPHRLLGLPHPVHLGRLAPRRPLRLHERRADAERCHGLRRRLHPRGHAHRRRPHADDGRPPHESRQHPAQGPRDRRDPGLCQCALLRQDGHADAEQDDCQISRPPGPGIRHRRDHGAAPAGRHSRIPGQSPPRLAALQRRLLRSRIPQQAHPRS</sequence>
<feature type="region of interest" description="Disordered" evidence="1">
    <location>
        <begin position="1"/>
        <end position="57"/>
    </location>
</feature>
<dbReference type="GeneID" id="25321083"/>
<dbReference type="EMBL" id="LASV01000687">
    <property type="protein sequence ID" value="KKA17235.1"/>
    <property type="molecule type" value="Genomic_DNA"/>
</dbReference>
<protein>
    <submittedName>
        <fullName evidence="2">Uncharacterized protein</fullName>
    </submittedName>
</protein>
<feature type="compositionally biased region" description="Basic and acidic residues" evidence="1">
    <location>
        <begin position="98"/>
        <end position="122"/>
    </location>
</feature>
<feature type="region of interest" description="Disordered" evidence="1">
    <location>
        <begin position="78"/>
        <end position="123"/>
    </location>
</feature>
<evidence type="ECO:0000256" key="1">
    <source>
        <dbReference type="SAM" id="MobiDB-lite"/>
    </source>
</evidence>
<proteinExistence type="predicted"/>
<feature type="region of interest" description="Disordered" evidence="1">
    <location>
        <begin position="135"/>
        <end position="177"/>
    </location>
</feature>
<organism evidence="2 3">
    <name type="scientific">Rasamsonia emersonii (strain ATCC 16479 / CBS 393.64 / IMI 116815)</name>
    <dbReference type="NCBI Taxonomy" id="1408163"/>
    <lineage>
        <taxon>Eukaryota</taxon>
        <taxon>Fungi</taxon>
        <taxon>Dikarya</taxon>
        <taxon>Ascomycota</taxon>
        <taxon>Pezizomycotina</taxon>
        <taxon>Eurotiomycetes</taxon>
        <taxon>Eurotiomycetidae</taxon>
        <taxon>Eurotiales</taxon>
        <taxon>Trichocomaceae</taxon>
        <taxon>Rasamsonia</taxon>
    </lineage>
</organism>
<name>A0A0F4YGM2_RASE3</name>
<accession>A0A0F4YGM2</accession>
<evidence type="ECO:0000313" key="3">
    <source>
        <dbReference type="Proteomes" id="UP000053958"/>
    </source>
</evidence>
<dbReference type="AlphaFoldDB" id="A0A0F4YGM2"/>
<gene>
    <name evidence="2" type="ORF">T310_9042</name>
</gene>
<dbReference type="RefSeq" id="XP_013323847.1">
    <property type="nucleotide sequence ID" value="XM_013468393.1"/>
</dbReference>
<feature type="compositionally biased region" description="Basic and acidic residues" evidence="1">
    <location>
        <begin position="26"/>
        <end position="37"/>
    </location>
</feature>
<feature type="compositionally biased region" description="Basic residues" evidence="1">
    <location>
        <begin position="1"/>
        <end position="25"/>
    </location>
</feature>
<feature type="compositionally biased region" description="Basic residues" evidence="1">
    <location>
        <begin position="38"/>
        <end position="48"/>
    </location>
</feature>
<evidence type="ECO:0000313" key="2">
    <source>
        <dbReference type="EMBL" id="KKA17235.1"/>
    </source>
</evidence>
<keyword evidence="3" id="KW-1185">Reference proteome</keyword>
<reference evidence="2 3" key="1">
    <citation type="submission" date="2015-04" db="EMBL/GenBank/DDBJ databases">
        <authorList>
            <person name="Heijne W.H."/>
            <person name="Fedorova N.D."/>
            <person name="Nierman W.C."/>
            <person name="Vollebregt A.W."/>
            <person name="Zhao Z."/>
            <person name="Wu L."/>
            <person name="Kumar M."/>
            <person name="Stam H."/>
            <person name="van den Berg M.A."/>
            <person name="Pel H.J."/>
        </authorList>
    </citation>
    <scope>NUCLEOTIDE SEQUENCE [LARGE SCALE GENOMIC DNA]</scope>
    <source>
        <strain evidence="2 3">CBS 393.64</strain>
    </source>
</reference>
<dbReference type="Proteomes" id="UP000053958">
    <property type="component" value="Unassembled WGS sequence"/>
</dbReference>
<feature type="compositionally biased region" description="Basic residues" evidence="1">
    <location>
        <begin position="81"/>
        <end position="97"/>
    </location>
</feature>
<feature type="non-terminal residue" evidence="2">
    <location>
        <position position="1"/>
    </location>
</feature>
<comment type="caution">
    <text evidence="2">The sequence shown here is derived from an EMBL/GenBank/DDBJ whole genome shotgun (WGS) entry which is preliminary data.</text>
</comment>